<dbReference type="Proteomes" id="UP001165677">
    <property type="component" value="Unassembled WGS sequence"/>
</dbReference>
<protein>
    <submittedName>
        <fullName evidence="1">Uncharacterized protein</fullName>
    </submittedName>
</protein>
<evidence type="ECO:0000313" key="2">
    <source>
        <dbReference type="Proteomes" id="UP001165677"/>
    </source>
</evidence>
<gene>
    <name evidence="1" type="ORF">OJ995_13265</name>
</gene>
<evidence type="ECO:0000313" key="1">
    <source>
        <dbReference type="EMBL" id="MCW1149193.1"/>
    </source>
</evidence>
<name>A0ABT3EKV9_9FLAO</name>
<proteinExistence type="predicted"/>
<organism evidence="1 2">
    <name type="scientific">Flavobacterium lacisediminis</name>
    <dbReference type="NCBI Taxonomy" id="2989705"/>
    <lineage>
        <taxon>Bacteria</taxon>
        <taxon>Pseudomonadati</taxon>
        <taxon>Bacteroidota</taxon>
        <taxon>Flavobacteriia</taxon>
        <taxon>Flavobacteriales</taxon>
        <taxon>Flavobacteriaceae</taxon>
        <taxon>Flavobacterium</taxon>
    </lineage>
</organism>
<keyword evidence="2" id="KW-1185">Reference proteome</keyword>
<sequence length="178" mass="21188">MIDVLIEQTNSAIEELSISLKSNISFETLVNWININKEIELETLKYTCEENKFGDFWSLFYWIDGMIKFFSEKEIIEDCIGEFNNLDKQNTDNVYSFLIKYEPLLKNFSISKSLLLSEQNSKLQQVLNSFMDFSYFKNAKYLHDYISSKVIMFFYLKNMQKLDENKLKEEIGKAYLFL</sequence>
<accession>A0ABT3EKV9</accession>
<dbReference type="EMBL" id="JAPCIO010000014">
    <property type="protein sequence ID" value="MCW1149193.1"/>
    <property type="molecule type" value="Genomic_DNA"/>
</dbReference>
<dbReference type="RefSeq" id="WP_264369876.1">
    <property type="nucleotide sequence ID" value="NZ_JAPCIO010000014.1"/>
</dbReference>
<comment type="caution">
    <text evidence="1">The sequence shown here is derived from an EMBL/GenBank/DDBJ whole genome shotgun (WGS) entry which is preliminary data.</text>
</comment>
<reference evidence="1" key="1">
    <citation type="submission" date="2022-10" db="EMBL/GenBank/DDBJ databases">
        <title>Flavobacterium sp. nov., a bacterium isolated from lake sediment.</title>
        <authorList>
            <person name="Qu J.-H."/>
        </authorList>
    </citation>
    <scope>NUCLEOTIDE SEQUENCE</scope>
    <source>
        <strain evidence="1">TH16-21</strain>
    </source>
</reference>